<gene>
    <name evidence="3" type="ORF">CPB83DRAFT_513748</name>
</gene>
<dbReference type="Pfam" id="PF20151">
    <property type="entry name" value="DUF6533"/>
    <property type="match status" value="1"/>
</dbReference>
<evidence type="ECO:0000313" key="3">
    <source>
        <dbReference type="EMBL" id="KAF9525776.1"/>
    </source>
</evidence>
<feature type="transmembrane region" description="Helical" evidence="1">
    <location>
        <begin position="132"/>
        <end position="153"/>
    </location>
</feature>
<proteinExistence type="predicted"/>
<dbReference type="OrthoDB" id="3038990at2759"/>
<dbReference type="Proteomes" id="UP000807306">
    <property type="component" value="Unassembled WGS sequence"/>
</dbReference>
<dbReference type="AlphaFoldDB" id="A0A9P6EAH1"/>
<feature type="domain" description="DUF6533" evidence="2">
    <location>
        <begin position="34"/>
        <end position="77"/>
    </location>
</feature>
<dbReference type="InterPro" id="IPR045340">
    <property type="entry name" value="DUF6533"/>
</dbReference>
<feature type="transmembrane region" description="Helical" evidence="1">
    <location>
        <begin position="255"/>
        <end position="274"/>
    </location>
</feature>
<evidence type="ECO:0000256" key="1">
    <source>
        <dbReference type="SAM" id="Phobius"/>
    </source>
</evidence>
<feature type="transmembrane region" description="Helical" evidence="1">
    <location>
        <begin position="173"/>
        <end position="192"/>
    </location>
</feature>
<name>A0A9P6EAH1_9AGAR</name>
<keyword evidence="1" id="KW-0472">Membrane</keyword>
<feature type="transmembrane region" description="Helical" evidence="1">
    <location>
        <begin position="28"/>
        <end position="47"/>
    </location>
</feature>
<keyword evidence="4" id="KW-1185">Reference proteome</keyword>
<comment type="caution">
    <text evidence="3">The sequence shown here is derived from an EMBL/GenBank/DDBJ whole genome shotgun (WGS) entry which is preliminary data.</text>
</comment>
<organism evidence="3 4">
    <name type="scientific">Crepidotus variabilis</name>
    <dbReference type="NCBI Taxonomy" id="179855"/>
    <lineage>
        <taxon>Eukaryota</taxon>
        <taxon>Fungi</taxon>
        <taxon>Dikarya</taxon>
        <taxon>Basidiomycota</taxon>
        <taxon>Agaricomycotina</taxon>
        <taxon>Agaricomycetes</taxon>
        <taxon>Agaricomycetidae</taxon>
        <taxon>Agaricales</taxon>
        <taxon>Agaricineae</taxon>
        <taxon>Crepidotaceae</taxon>
        <taxon>Crepidotus</taxon>
    </lineage>
</organism>
<evidence type="ECO:0000259" key="2">
    <source>
        <dbReference type="Pfam" id="PF20151"/>
    </source>
</evidence>
<protein>
    <recommendedName>
        <fullName evidence="2">DUF6533 domain-containing protein</fullName>
    </recommendedName>
</protein>
<feature type="transmembrane region" description="Helical" evidence="1">
    <location>
        <begin position="67"/>
        <end position="86"/>
    </location>
</feature>
<sequence length="314" mass="35904">MSTATLDYSNMPNPLAPEVWMPYPSDSFRIYASVAMGTFAVLVWDILSSLPDEIRLLSQHRFRLSTLCYCIARVAPLPFMAVQNILLTTDTNHCRSWAFAGGLCFACIHIPAGLLFLFRVRAVYNSLPRFKLVFSLLWVVYAGCCLLPFFGIAGTRVLPLRRCIAVFRQPYPVILFFTQAAYDLVVCAAVTYKISSDVRMENKDLKLGWSLRLRNNPFFKLRARFLVDSHAYFIITFFLKFAEIVVYFAGNPIVLLIFTLFDNIFISIIACKIYRQFRLGKSGLLNHSYELTTFGLRETGQQKGDDVQEISRQE</sequence>
<dbReference type="EMBL" id="MU157879">
    <property type="protein sequence ID" value="KAF9525776.1"/>
    <property type="molecule type" value="Genomic_DNA"/>
</dbReference>
<feature type="transmembrane region" description="Helical" evidence="1">
    <location>
        <begin position="230"/>
        <end position="249"/>
    </location>
</feature>
<reference evidence="3" key="1">
    <citation type="submission" date="2020-11" db="EMBL/GenBank/DDBJ databases">
        <authorList>
            <consortium name="DOE Joint Genome Institute"/>
            <person name="Ahrendt S."/>
            <person name="Riley R."/>
            <person name="Andreopoulos W."/>
            <person name="Labutti K."/>
            <person name="Pangilinan J."/>
            <person name="Ruiz-Duenas F.J."/>
            <person name="Barrasa J.M."/>
            <person name="Sanchez-Garcia M."/>
            <person name="Camarero S."/>
            <person name="Miyauchi S."/>
            <person name="Serrano A."/>
            <person name="Linde D."/>
            <person name="Babiker R."/>
            <person name="Drula E."/>
            <person name="Ayuso-Fernandez I."/>
            <person name="Pacheco R."/>
            <person name="Padilla G."/>
            <person name="Ferreira P."/>
            <person name="Barriuso J."/>
            <person name="Kellner H."/>
            <person name="Castanera R."/>
            <person name="Alfaro M."/>
            <person name="Ramirez L."/>
            <person name="Pisabarro A.G."/>
            <person name="Kuo A."/>
            <person name="Tritt A."/>
            <person name="Lipzen A."/>
            <person name="He G."/>
            <person name="Yan M."/>
            <person name="Ng V."/>
            <person name="Cullen D."/>
            <person name="Martin F."/>
            <person name="Rosso M.-N."/>
            <person name="Henrissat B."/>
            <person name="Hibbett D."/>
            <person name="Martinez A.T."/>
            <person name="Grigoriev I.V."/>
        </authorList>
    </citation>
    <scope>NUCLEOTIDE SEQUENCE</scope>
    <source>
        <strain evidence="3">CBS 506.95</strain>
    </source>
</reference>
<feature type="transmembrane region" description="Helical" evidence="1">
    <location>
        <begin position="98"/>
        <end position="120"/>
    </location>
</feature>
<keyword evidence="1" id="KW-1133">Transmembrane helix</keyword>
<keyword evidence="1" id="KW-0812">Transmembrane</keyword>
<evidence type="ECO:0000313" key="4">
    <source>
        <dbReference type="Proteomes" id="UP000807306"/>
    </source>
</evidence>
<accession>A0A9P6EAH1</accession>